<feature type="region of interest" description="Disordered" evidence="1">
    <location>
        <begin position="139"/>
        <end position="203"/>
    </location>
</feature>
<protein>
    <submittedName>
        <fullName evidence="2">Unplaced genomic scaffold GYMLUscaffold_93, whole genome shotgun sequence</fullName>
    </submittedName>
</protein>
<dbReference type="Proteomes" id="UP000053593">
    <property type="component" value="Unassembled WGS sequence"/>
</dbReference>
<evidence type="ECO:0000256" key="1">
    <source>
        <dbReference type="SAM" id="MobiDB-lite"/>
    </source>
</evidence>
<proteinExistence type="predicted"/>
<dbReference type="AlphaFoldDB" id="A0A0D0CCF7"/>
<feature type="compositionally biased region" description="Low complexity" evidence="1">
    <location>
        <begin position="161"/>
        <end position="178"/>
    </location>
</feature>
<evidence type="ECO:0000313" key="2">
    <source>
        <dbReference type="EMBL" id="KIK52568.1"/>
    </source>
</evidence>
<evidence type="ECO:0000313" key="3">
    <source>
        <dbReference type="Proteomes" id="UP000053593"/>
    </source>
</evidence>
<keyword evidence="3" id="KW-1185">Reference proteome</keyword>
<dbReference type="EMBL" id="KN834841">
    <property type="protein sequence ID" value="KIK52568.1"/>
    <property type="molecule type" value="Genomic_DNA"/>
</dbReference>
<dbReference type="PANTHER" id="PTHR46579">
    <property type="entry name" value="F5/8 TYPE C DOMAIN-CONTAINING PROTEIN-RELATED"/>
    <property type="match status" value="1"/>
</dbReference>
<dbReference type="PANTHER" id="PTHR46579:SF1">
    <property type="entry name" value="F5_8 TYPE C DOMAIN-CONTAINING PROTEIN"/>
    <property type="match status" value="1"/>
</dbReference>
<accession>A0A0D0CCF7</accession>
<name>A0A0D0CCF7_9AGAR</name>
<feature type="compositionally biased region" description="Acidic residues" evidence="1">
    <location>
        <begin position="146"/>
        <end position="160"/>
    </location>
</feature>
<reference evidence="2 3" key="1">
    <citation type="submission" date="2014-04" db="EMBL/GenBank/DDBJ databases">
        <title>Evolutionary Origins and Diversification of the Mycorrhizal Mutualists.</title>
        <authorList>
            <consortium name="DOE Joint Genome Institute"/>
            <consortium name="Mycorrhizal Genomics Consortium"/>
            <person name="Kohler A."/>
            <person name="Kuo A."/>
            <person name="Nagy L.G."/>
            <person name="Floudas D."/>
            <person name="Copeland A."/>
            <person name="Barry K.W."/>
            <person name="Cichocki N."/>
            <person name="Veneault-Fourrey C."/>
            <person name="LaButti K."/>
            <person name="Lindquist E.A."/>
            <person name="Lipzen A."/>
            <person name="Lundell T."/>
            <person name="Morin E."/>
            <person name="Murat C."/>
            <person name="Riley R."/>
            <person name="Ohm R."/>
            <person name="Sun H."/>
            <person name="Tunlid A."/>
            <person name="Henrissat B."/>
            <person name="Grigoriev I.V."/>
            <person name="Hibbett D.S."/>
            <person name="Martin F."/>
        </authorList>
    </citation>
    <scope>NUCLEOTIDE SEQUENCE [LARGE SCALE GENOMIC DNA]</scope>
    <source>
        <strain evidence="2 3">FD-317 M1</strain>
    </source>
</reference>
<gene>
    <name evidence="2" type="ORF">GYMLUDRAFT_251161</name>
</gene>
<organism evidence="2 3">
    <name type="scientific">Collybiopsis luxurians FD-317 M1</name>
    <dbReference type="NCBI Taxonomy" id="944289"/>
    <lineage>
        <taxon>Eukaryota</taxon>
        <taxon>Fungi</taxon>
        <taxon>Dikarya</taxon>
        <taxon>Basidiomycota</taxon>
        <taxon>Agaricomycotina</taxon>
        <taxon>Agaricomycetes</taxon>
        <taxon>Agaricomycetidae</taxon>
        <taxon>Agaricales</taxon>
        <taxon>Marasmiineae</taxon>
        <taxon>Omphalotaceae</taxon>
        <taxon>Collybiopsis</taxon>
        <taxon>Collybiopsis luxurians</taxon>
    </lineage>
</organism>
<sequence>MAVIADLQAIRKVGGFLAPSAGLFCSYCDCLYENLDSVNPNSWTIHNSVQVLQQAQEWLSLNTKDKRKKFATATGVRWTPLNHLPYWDPVRNLILGFMHNWLEGILEHQLRTLWGIGRDTEKAKALDEAYKELIANESYTERDLSESESELEELREEAEEYASSQSQSATLSSEQSTPTPQPTPSISPGALPMEIDNADDEDEDLDPDYIPLFDDQKSVFKFSENELSYIHDCIHEVWLPTWVDRPPINLGMSKHGKLKANDYLVLFSVIFPLVMPKLWWNGNERECRLLESYVNLTAATNIICSFETSNFEAEQFTQFYIAYRISIQQLFPECHDLPNHHFAMHNEMLLKHWGPLAGLSEFPGERLNGMLQKVKTNHRVYDMAYTMLKQMCRQLRLKALWHDNDTGEDSVRELHSVINPNNKQENQSTGILSTLEFVFKSDWKTPSDVYRCPSP</sequence>
<dbReference type="OrthoDB" id="3269001at2759"/>
<dbReference type="HOGENOM" id="CLU_002101_1_0_1"/>